<dbReference type="Pfam" id="PF00254">
    <property type="entry name" value="FKBP_C"/>
    <property type="match status" value="1"/>
</dbReference>
<feature type="signal peptide" evidence="2">
    <location>
        <begin position="1"/>
        <end position="21"/>
    </location>
</feature>
<accession>A0A7S1Y3N3</accession>
<reference evidence="4" key="1">
    <citation type="submission" date="2021-01" db="EMBL/GenBank/DDBJ databases">
        <authorList>
            <person name="Corre E."/>
            <person name="Pelletier E."/>
            <person name="Niang G."/>
            <person name="Scheremetjew M."/>
            <person name="Finn R."/>
            <person name="Kale V."/>
            <person name="Holt S."/>
            <person name="Cochrane G."/>
            <person name="Meng A."/>
            <person name="Brown T."/>
            <person name="Cohen L."/>
        </authorList>
    </citation>
    <scope>NUCLEOTIDE SEQUENCE</scope>
    <source>
        <strain evidence="4">CCMP 410</strain>
    </source>
</reference>
<dbReference type="EMBL" id="HBGK01016946">
    <property type="protein sequence ID" value="CAD9279592.1"/>
    <property type="molecule type" value="Transcribed_RNA"/>
</dbReference>
<dbReference type="PANTHER" id="PTHR47860">
    <property type="entry name" value="PEPTIDYL-PROLYL CIS-TRANS ISOMERASE FKBP17-1, CHLOROPLASTIC"/>
    <property type="match status" value="1"/>
</dbReference>
<organism evidence="4">
    <name type="scientific">Grammatophora oceanica</name>
    <dbReference type="NCBI Taxonomy" id="210454"/>
    <lineage>
        <taxon>Eukaryota</taxon>
        <taxon>Sar</taxon>
        <taxon>Stramenopiles</taxon>
        <taxon>Ochrophyta</taxon>
        <taxon>Bacillariophyta</taxon>
        <taxon>Fragilariophyceae</taxon>
        <taxon>Fragilariophycidae</taxon>
        <taxon>Rhabdonematales</taxon>
        <taxon>Grammatophoraceae</taxon>
        <taxon>Grammatophora</taxon>
    </lineage>
</organism>
<sequence length="219" mass="24379">MGMSRALISLTLCTILNFGLSWPTHSSGRFPLYSDSEKCGRRDALLSLPVLGAALFVGPRQVVAESQVPKKLIFETYPDGVRWADITEGTKSDQIVQPDSKVTFHVVGRLLGKQGWVFLNTEQQEDDPYRLQFGAGEVITGLEEGMAGMKIGGKRRIVIPSSVGYVNKSLEPIPRDFGNRQRLYTTVMNRVRVDREREALGEDLAGVVVMDVEVLRIRQ</sequence>
<dbReference type="InterPro" id="IPR001179">
    <property type="entry name" value="PPIase_FKBP_dom"/>
</dbReference>
<dbReference type="PROSITE" id="PS50059">
    <property type="entry name" value="FKBP_PPIASE"/>
    <property type="match status" value="1"/>
</dbReference>
<evidence type="ECO:0000256" key="2">
    <source>
        <dbReference type="SAM" id="SignalP"/>
    </source>
</evidence>
<dbReference type="EC" id="5.2.1.8" evidence="1"/>
<dbReference type="Gene3D" id="3.10.50.40">
    <property type="match status" value="1"/>
</dbReference>
<dbReference type="AlphaFoldDB" id="A0A7S1Y3N3"/>
<proteinExistence type="predicted"/>
<dbReference type="PANTHER" id="PTHR47860:SF1">
    <property type="entry name" value="PEPTIDYL-PROLYL CIS-TRANS ISOMERASE FKBP17-1, CHLOROPLASTIC"/>
    <property type="match status" value="1"/>
</dbReference>
<evidence type="ECO:0000313" key="4">
    <source>
        <dbReference type="EMBL" id="CAD9279592.1"/>
    </source>
</evidence>
<feature type="chain" id="PRO_5031521695" description="peptidylprolyl isomerase" evidence="2">
    <location>
        <begin position="22"/>
        <end position="219"/>
    </location>
</feature>
<dbReference type="InterPro" id="IPR044197">
    <property type="entry name" value="FKBP17-1-like"/>
</dbReference>
<evidence type="ECO:0000259" key="3">
    <source>
        <dbReference type="PROSITE" id="PS50059"/>
    </source>
</evidence>
<protein>
    <recommendedName>
        <fullName evidence="1">peptidylprolyl isomerase</fullName>
        <ecNumber evidence="1">5.2.1.8</ecNumber>
    </recommendedName>
</protein>
<keyword evidence="1" id="KW-0413">Isomerase</keyword>
<keyword evidence="2" id="KW-0732">Signal</keyword>
<gene>
    <name evidence="4" type="ORF">GOCE00092_LOCUS8502</name>
</gene>
<dbReference type="InterPro" id="IPR046357">
    <property type="entry name" value="PPIase_dom_sf"/>
</dbReference>
<evidence type="ECO:0000256" key="1">
    <source>
        <dbReference type="PROSITE-ProRule" id="PRU00277"/>
    </source>
</evidence>
<dbReference type="GO" id="GO:0003755">
    <property type="term" value="F:peptidyl-prolyl cis-trans isomerase activity"/>
    <property type="evidence" value="ECO:0007669"/>
    <property type="project" value="UniProtKB-KW"/>
</dbReference>
<name>A0A7S1Y3N3_9STRA</name>
<comment type="catalytic activity">
    <reaction evidence="1">
        <text>[protein]-peptidylproline (omega=180) = [protein]-peptidylproline (omega=0)</text>
        <dbReference type="Rhea" id="RHEA:16237"/>
        <dbReference type="Rhea" id="RHEA-COMP:10747"/>
        <dbReference type="Rhea" id="RHEA-COMP:10748"/>
        <dbReference type="ChEBI" id="CHEBI:83833"/>
        <dbReference type="ChEBI" id="CHEBI:83834"/>
        <dbReference type="EC" id="5.2.1.8"/>
    </reaction>
</comment>
<keyword evidence="1" id="KW-0697">Rotamase</keyword>
<dbReference type="SUPFAM" id="SSF54534">
    <property type="entry name" value="FKBP-like"/>
    <property type="match status" value="1"/>
</dbReference>
<feature type="domain" description="PPIase FKBP-type" evidence="3">
    <location>
        <begin position="99"/>
        <end position="176"/>
    </location>
</feature>